<dbReference type="STRING" id="92696.A0A4R0RE52"/>
<proteinExistence type="predicted"/>
<dbReference type="EMBL" id="RWJN01000272">
    <property type="protein sequence ID" value="TCD63835.1"/>
    <property type="molecule type" value="Genomic_DNA"/>
</dbReference>
<gene>
    <name evidence="2" type="ORF">EIP91_004902</name>
</gene>
<name>A0A4R0RE52_9APHY</name>
<feature type="compositionally biased region" description="Polar residues" evidence="1">
    <location>
        <begin position="69"/>
        <end position="88"/>
    </location>
</feature>
<evidence type="ECO:0000256" key="1">
    <source>
        <dbReference type="SAM" id="MobiDB-lite"/>
    </source>
</evidence>
<protein>
    <recommendedName>
        <fullName evidence="4">C2H2-type domain-containing protein</fullName>
    </recommendedName>
</protein>
<feature type="compositionally biased region" description="Pro residues" evidence="1">
    <location>
        <begin position="107"/>
        <end position="118"/>
    </location>
</feature>
<accession>A0A4R0RE52</accession>
<sequence>MLATARARVRARSRNVTAPPEKHRCGFCNKKLPTLQGVKAHIQNAPSCRKRWEVWMSAKMKMSTREAVRTSTTNPLVGGPSQPSNTLPTDADANDSDSDAMDFEPEFFPPSFPEPPPAPEEDPSAARPRPTVEEVPDEDDIRCFVERYPHEVATVFGKGLTAFEEWRKQNAESKRCRYAPFKDAEEWEMARWMVLNLGANQVEEFLKLRMVENHCHMTASSKYLFFKDVDSLPTGTPWICDEIEVTGDSADEDGNVMKETVELWRRDPVECIRELIGNPAFRDALKYEPERLYTDTEGTSRRYDEMSSGNWWWKVQEKLPAGATVAPVILASDKTQLSQFRGDQVAWPVYLSIGNIAKATRRQVSARATILVGYLPTSKLECFLPSNRSLAGYRLYHHCMSILLESIKNAGTQGVPMLCADGGVRKVFPILAAYIADHPEQCLVTCVKESYCPRGTVPSNQRGEASECLLRSVATTLDILDEHQRGLSPPDFEKFGIRPVYEPFWRSLPHCDIFACITPDVLHQLHKGVFKDHLVKWCTKLVGDEEIDRRFKAMADVPDLRHFKKGISTISQWTGAEHKEMQKVFVALLVGAVEPRVLAVAQAIVDFIYFAQFQVHTAASLHGLRSALQTFHANKDVFVETEVRSHFNIPKVHAMEHYLESIEELGAADGYNTELPERLHIDFAKLAYRAGNHKDYIANMTRWLQRREAVDILAAFLSWLDGEEHKEAASQSNTTTGSVAEEEIQVVGTRRGSLTTRLAVGPVSDVDLLLHRGDTFGYRISKKPAFRSVTVAQITEKFQATQFLPAFKSFVDKYLSHAPVSASINDKFHVFKQVSILLPRNDFIGSRANYDRVRAIPAQPQTEPRRPATPAYFDTALIIEDPDLFEASGRSGLIGIRAARVRMLFELPPQFGPYPHRLAYIEWYTSFGRIDQKTRMYQVTPSTRNRRPNAAVVSVDRIHRLCHLVGKPNDEKIDRSWTSENVLDTADEFLVNPYLSVDLFSSRTPLYR</sequence>
<organism evidence="2 3">
    <name type="scientific">Steccherinum ochraceum</name>
    <dbReference type="NCBI Taxonomy" id="92696"/>
    <lineage>
        <taxon>Eukaryota</taxon>
        <taxon>Fungi</taxon>
        <taxon>Dikarya</taxon>
        <taxon>Basidiomycota</taxon>
        <taxon>Agaricomycotina</taxon>
        <taxon>Agaricomycetes</taxon>
        <taxon>Polyporales</taxon>
        <taxon>Steccherinaceae</taxon>
        <taxon>Steccherinum</taxon>
    </lineage>
</organism>
<comment type="caution">
    <text evidence="2">The sequence shown here is derived from an EMBL/GenBank/DDBJ whole genome shotgun (WGS) entry which is preliminary data.</text>
</comment>
<evidence type="ECO:0000313" key="3">
    <source>
        <dbReference type="Proteomes" id="UP000292702"/>
    </source>
</evidence>
<dbReference type="Proteomes" id="UP000292702">
    <property type="component" value="Unassembled WGS sequence"/>
</dbReference>
<evidence type="ECO:0008006" key="4">
    <source>
        <dbReference type="Google" id="ProtNLM"/>
    </source>
</evidence>
<feature type="region of interest" description="Disordered" evidence="1">
    <location>
        <begin position="64"/>
        <end position="136"/>
    </location>
</feature>
<feature type="region of interest" description="Disordered" evidence="1">
    <location>
        <begin position="1"/>
        <end position="22"/>
    </location>
</feature>
<feature type="compositionally biased region" description="Acidic residues" evidence="1">
    <location>
        <begin position="92"/>
        <end position="105"/>
    </location>
</feature>
<dbReference type="Pfam" id="PF18759">
    <property type="entry name" value="Plavaka"/>
    <property type="match status" value="1"/>
</dbReference>
<keyword evidence="3" id="KW-1185">Reference proteome</keyword>
<dbReference type="AlphaFoldDB" id="A0A4R0RE52"/>
<reference evidence="2 3" key="1">
    <citation type="submission" date="2018-11" db="EMBL/GenBank/DDBJ databases">
        <title>Genome assembly of Steccherinum ochraceum LE-BIN_3174, the white-rot fungus of the Steccherinaceae family (The Residual Polyporoid clade, Polyporales, Basidiomycota).</title>
        <authorList>
            <person name="Fedorova T.V."/>
            <person name="Glazunova O.A."/>
            <person name="Landesman E.O."/>
            <person name="Moiseenko K.V."/>
            <person name="Psurtseva N.V."/>
            <person name="Savinova O.S."/>
            <person name="Shakhova N.V."/>
            <person name="Tyazhelova T.V."/>
            <person name="Vasina D.V."/>
        </authorList>
    </citation>
    <scope>NUCLEOTIDE SEQUENCE [LARGE SCALE GENOMIC DNA]</scope>
    <source>
        <strain evidence="2 3">LE-BIN_3174</strain>
    </source>
</reference>
<evidence type="ECO:0000313" key="2">
    <source>
        <dbReference type="EMBL" id="TCD63835.1"/>
    </source>
</evidence>
<dbReference type="InterPro" id="IPR041078">
    <property type="entry name" value="Plavaka"/>
</dbReference>
<dbReference type="OrthoDB" id="2418900at2759"/>